<evidence type="ECO:0000313" key="3">
    <source>
        <dbReference type="EMBL" id="HIU12828.1"/>
    </source>
</evidence>
<dbReference type="InterPro" id="IPR051599">
    <property type="entry name" value="Cell_Envelope_Assoc"/>
</dbReference>
<dbReference type="EMBL" id="DVMJ01000014">
    <property type="protein sequence ID" value="HIU12828.1"/>
    <property type="molecule type" value="Genomic_DNA"/>
</dbReference>
<dbReference type="GO" id="GO:0005886">
    <property type="term" value="C:plasma membrane"/>
    <property type="evidence" value="ECO:0007669"/>
    <property type="project" value="TreeGrafter"/>
</dbReference>
<dbReference type="AlphaFoldDB" id="A0A9D1HLW4"/>
<accession>A0A9D1HLW4</accession>
<comment type="caution">
    <text evidence="3">The sequence shown here is derived from an EMBL/GenBank/DDBJ whole genome shotgun (WGS) entry which is preliminary data.</text>
</comment>
<evidence type="ECO:0000259" key="2">
    <source>
        <dbReference type="Pfam" id="PF02698"/>
    </source>
</evidence>
<evidence type="ECO:0000256" key="1">
    <source>
        <dbReference type="SAM" id="Phobius"/>
    </source>
</evidence>
<dbReference type="Proteomes" id="UP000824175">
    <property type="component" value="Unassembled WGS sequence"/>
</dbReference>
<name>A0A9D1HLW4_9FIRM</name>
<dbReference type="PANTHER" id="PTHR30336:SF4">
    <property type="entry name" value="ENVELOPE BIOGENESIS FACTOR ELYC"/>
    <property type="match status" value="1"/>
</dbReference>
<dbReference type="GO" id="GO:0000270">
    <property type="term" value="P:peptidoglycan metabolic process"/>
    <property type="evidence" value="ECO:0007669"/>
    <property type="project" value="TreeGrafter"/>
</dbReference>
<organism evidence="3 4">
    <name type="scientific">Candidatus Fimiplasma intestinipullorum</name>
    <dbReference type="NCBI Taxonomy" id="2840825"/>
    <lineage>
        <taxon>Bacteria</taxon>
        <taxon>Bacillati</taxon>
        <taxon>Bacillota</taxon>
        <taxon>Clostridia</taxon>
        <taxon>Eubacteriales</taxon>
        <taxon>Candidatus Fimiplasma</taxon>
    </lineage>
</organism>
<protein>
    <submittedName>
        <fullName evidence="3">YdcF family protein</fullName>
    </submittedName>
</protein>
<evidence type="ECO:0000313" key="4">
    <source>
        <dbReference type="Proteomes" id="UP000824175"/>
    </source>
</evidence>
<gene>
    <name evidence="3" type="ORF">IAD15_01985</name>
</gene>
<dbReference type="InterPro" id="IPR014729">
    <property type="entry name" value="Rossmann-like_a/b/a_fold"/>
</dbReference>
<proteinExistence type="predicted"/>
<reference evidence="3" key="1">
    <citation type="submission" date="2020-10" db="EMBL/GenBank/DDBJ databases">
        <authorList>
            <person name="Gilroy R."/>
        </authorList>
    </citation>
    <scope>NUCLEOTIDE SEQUENCE</scope>
    <source>
        <strain evidence="3">CHK195-11698</strain>
    </source>
</reference>
<dbReference type="InterPro" id="IPR003848">
    <property type="entry name" value="DUF218"/>
</dbReference>
<dbReference type="Pfam" id="PF02698">
    <property type="entry name" value="DUF218"/>
    <property type="match status" value="1"/>
</dbReference>
<dbReference type="GO" id="GO:0043164">
    <property type="term" value="P:Gram-negative-bacterium-type cell wall biogenesis"/>
    <property type="evidence" value="ECO:0007669"/>
    <property type="project" value="TreeGrafter"/>
</dbReference>
<feature type="domain" description="DUF218" evidence="2">
    <location>
        <begin position="3"/>
        <end position="121"/>
    </location>
</feature>
<dbReference type="CDD" id="cd06259">
    <property type="entry name" value="YdcF-like"/>
    <property type="match status" value="1"/>
</dbReference>
<dbReference type="PANTHER" id="PTHR30336">
    <property type="entry name" value="INNER MEMBRANE PROTEIN, PROBABLE PERMEASE"/>
    <property type="match status" value="1"/>
</dbReference>
<reference evidence="3" key="2">
    <citation type="journal article" date="2021" name="PeerJ">
        <title>Extensive microbial diversity within the chicken gut microbiome revealed by metagenomics and culture.</title>
        <authorList>
            <person name="Gilroy R."/>
            <person name="Ravi A."/>
            <person name="Getino M."/>
            <person name="Pursley I."/>
            <person name="Horton D.L."/>
            <person name="Alikhan N.F."/>
            <person name="Baker D."/>
            <person name="Gharbi K."/>
            <person name="Hall N."/>
            <person name="Watson M."/>
            <person name="Adriaenssens E.M."/>
            <person name="Foster-Nyarko E."/>
            <person name="Jarju S."/>
            <person name="Secka A."/>
            <person name="Antonio M."/>
            <person name="Oren A."/>
            <person name="Chaudhuri R.R."/>
            <person name="La Ragione R."/>
            <person name="Hildebrand F."/>
            <person name="Pallen M.J."/>
        </authorList>
    </citation>
    <scope>NUCLEOTIDE SEQUENCE</scope>
    <source>
        <strain evidence="3">CHK195-11698</strain>
    </source>
</reference>
<sequence length="159" mass="18163">MRDCVIVCGYPTNPDGSLSPILKSRIAMGVELLKQGKARYLLVSGGKAHNAYSEAWTMQAWAVAQGIDDKRILVEDQAVSTYHNMRYAAKIMQAHHLTTCIVVTNSWHLIKARYYARKFHLDYELKACRKPEGMSWLTVLILTLYMPINMLIMRLKGFK</sequence>
<keyword evidence="1" id="KW-0472">Membrane</keyword>
<feature type="transmembrane region" description="Helical" evidence="1">
    <location>
        <begin position="133"/>
        <end position="152"/>
    </location>
</feature>
<keyword evidence="1" id="KW-1133">Transmembrane helix</keyword>
<dbReference type="Gene3D" id="3.40.50.620">
    <property type="entry name" value="HUPs"/>
    <property type="match status" value="1"/>
</dbReference>
<keyword evidence="1" id="KW-0812">Transmembrane</keyword>